<proteinExistence type="predicted"/>
<protein>
    <recommendedName>
        <fullName evidence="3">STAS/SEC14 domain-containing protein</fullName>
    </recommendedName>
</protein>
<accession>A0ABQ3AS59</accession>
<keyword evidence="2" id="KW-1185">Reference proteome</keyword>
<evidence type="ECO:0000313" key="2">
    <source>
        <dbReference type="Proteomes" id="UP000619761"/>
    </source>
</evidence>
<gene>
    <name evidence="1" type="ORF">GCM10011613_02180</name>
</gene>
<dbReference type="RefSeq" id="WP_229837560.1">
    <property type="nucleotide sequence ID" value="NZ_BMYZ01000001.1"/>
</dbReference>
<evidence type="ECO:0008006" key="3">
    <source>
        <dbReference type="Google" id="ProtNLM"/>
    </source>
</evidence>
<name>A0ABQ3AS59_9GAMM</name>
<dbReference type="Proteomes" id="UP000619761">
    <property type="component" value="Unassembled WGS sequence"/>
</dbReference>
<evidence type="ECO:0000313" key="1">
    <source>
        <dbReference type="EMBL" id="GGY62280.1"/>
    </source>
</evidence>
<dbReference type="EMBL" id="BMYZ01000001">
    <property type="protein sequence ID" value="GGY62280.1"/>
    <property type="molecule type" value="Genomic_DNA"/>
</dbReference>
<reference evidence="2" key="1">
    <citation type="journal article" date="2019" name="Int. J. Syst. Evol. Microbiol.">
        <title>The Global Catalogue of Microorganisms (GCM) 10K type strain sequencing project: providing services to taxonomists for standard genome sequencing and annotation.</title>
        <authorList>
            <consortium name="The Broad Institute Genomics Platform"/>
            <consortium name="The Broad Institute Genome Sequencing Center for Infectious Disease"/>
            <person name="Wu L."/>
            <person name="Ma J."/>
        </authorList>
    </citation>
    <scope>NUCLEOTIDE SEQUENCE [LARGE SCALE GENOMIC DNA]</scope>
    <source>
        <strain evidence="2">KCTC 32239</strain>
    </source>
</reference>
<organism evidence="1 2">
    <name type="scientific">Cellvibrio zantedeschiae</name>
    <dbReference type="NCBI Taxonomy" id="1237077"/>
    <lineage>
        <taxon>Bacteria</taxon>
        <taxon>Pseudomonadati</taxon>
        <taxon>Pseudomonadota</taxon>
        <taxon>Gammaproteobacteria</taxon>
        <taxon>Cellvibrionales</taxon>
        <taxon>Cellvibrionaceae</taxon>
        <taxon>Cellvibrio</taxon>
    </lineage>
</organism>
<comment type="caution">
    <text evidence="1">The sequence shown here is derived from an EMBL/GenBank/DDBJ whole genome shotgun (WGS) entry which is preliminary data.</text>
</comment>
<sequence>MPNTMDITLQDNYLHVVISGSSTYDNAVMLWRTIADTCNQHNCFYVLGEQDMSSAISTMDAWNHQTIFEEAGITSKFVIAWVDKNPKTFEHTEFIRTVLANRNIGYGKLFSDTEKAKSWLLEKIASKSTT</sequence>